<protein>
    <recommendedName>
        <fullName evidence="4">Ubiquitin 3 binding protein But2 C-terminal domain-containing protein</fullName>
    </recommendedName>
</protein>
<evidence type="ECO:0000313" key="3">
    <source>
        <dbReference type="Proteomes" id="UP000799537"/>
    </source>
</evidence>
<feature type="signal peptide" evidence="1">
    <location>
        <begin position="1"/>
        <end position="18"/>
    </location>
</feature>
<evidence type="ECO:0008006" key="4">
    <source>
        <dbReference type="Google" id="ProtNLM"/>
    </source>
</evidence>
<accession>A0A6A6CWL4</accession>
<evidence type="ECO:0000313" key="2">
    <source>
        <dbReference type="EMBL" id="KAF2170212.1"/>
    </source>
</evidence>
<sequence>MSIVQKTFILSLASIALAIPQTQWERRQADTTTTPAPTSANTCDVGPTSSAVDCLNSFPSLVPSFCDGFVPEVTTTATITTNPTTTVYTTIFSSTAFSSTNIVTNSSVVTETTTVTQNYTITSGQSTSFIPVQATETITSYDYICSGDIPTATAQPQRAKRQANPTASCSAYLARYRNNNGINAACSCVVDSLPSATTITETEIVPTGTTVTLTLTRNNRGVLTSGVTTSTSISLATVTTTSIESRNATVPNIVPVLTTTGTSYTTTTLTTATPIPTSFRLTVTLDSQNLTGRAIDVNDGRALAFYPDAGGNDFAINADSELVNNNLFLTVLTEVAPNDIPFLFWQNPEQVPRDQDILGVSACNGTLSATSVGAGEVFALCEGLNENRLLALGSRELFENNPETCAVVEVRLDPAFVAVPSNSTVTPRGVLGARYHLM</sequence>
<dbReference type="EMBL" id="ML993586">
    <property type="protein sequence ID" value="KAF2170212.1"/>
    <property type="molecule type" value="Genomic_DNA"/>
</dbReference>
<reference evidence="2" key="1">
    <citation type="journal article" date="2020" name="Stud. Mycol.">
        <title>101 Dothideomycetes genomes: a test case for predicting lifestyles and emergence of pathogens.</title>
        <authorList>
            <person name="Haridas S."/>
            <person name="Albert R."/>
            <person name="Binder M."/>
            <person name="Bloem J."/>
            <person name="Labutti K."/>
            <person name="Salamov A."/>
            <person name="Andreopoulos B."/>
            <person name="Baker S."/>
            <person name="Barry K."/>
            <person name="Bills G."/>
            <person name="Bluhm B."/>
            <person name="Cannon C."/>
            <person name="Castanera R."/>
            <person name="Culley D."/>
            <person name="Daum C."/>
            <person name="Ezra D."/>
            <person name="Gonzalez J."/>
            <person name="Henrissat B."/>
            <person name="Kuo A."/>
            <person name="Liang C."/>
            <person name="Lipzen A."/>
            <person name="Lutzoni F."/>
            <person name="Magnuson J."/>
            <person name="Mondo S."/>
            <person name="Nolan M."/>
            <person name="Ohm R."/>
            <person name="Pangilinan J."/>
            <person name="Park H.-J."/>
            <person name="Ramirez L."/>
            <person name="Alfaro M."/>
            <person name="Sun H."/>
            <person name="Tritt A."/>
            <person name="Yoshinaga Y."/>
            <person name="Zwiers L.-H."/>
            <person name="Turgeon B."/>
            <person name="Goodwin S."/>
            <person name="Spatafora J."/>
            <person name="Crous P."/>
            <person name="Grigoriev I."/>
        </authorList>
    </citation>
    <scope>NUCLEOTIDE SEQUENCE</scope>
    <source>
        <strain evidence="2">ATCC 36951</strain>
    </source>
</reference>
<dbReference type="RefSeq" id="XP_033671101.1">
    <property type="nucleotide sequence ID" value="XM_033805106.1"/>
</dbReference>
<keyword evidence="1" id="KW-0732">Signal</keyword>
<evidence type="ECO:0000256" key="1">
    <source>
        <dbReference type="SAM" id="SignalP"/>
    </source>
</evidence>
<keyword evidence="3" id="KW-1185">Reference proteome</keyword>
<proteinExistence type="predicted"/>
<name>A0A6A6CWL4_ZASCE</name>
<gene>
    <name evidence="2" type="ORF">M409DRAFT_19814</name>
</gene>
<dbReference type="AlphaFoldDB" id="A0A6A6CWL4"/>
<feature type="chain" id="PRO_5025666374" description="Ubiquitin 3 binding protein But2 C-terminal domain-containing protein" evidence="1">
    <location>
        <begin position="19"/>
        <end position="438"/>
    </location>
</feature>
<dbReference type="Proteomes" id="UP000799537">
    <property type="component" value="Unassembled WGS sequence"/>
</dbReference>
<organism evidence="2 3">
    <name type="scientific">Zasmidium cellare ATCC 36951</name>
    <dbReference type="NCBI Taxonomy" id="1080233"/>
    <lineage>
        <taxon>Eukaryota</taxon>
        <taxon>Fungi</taxon>
        <taxon>Dikarya</taxon>
        <taxon>Ascomycota</taxon>
        <taxon>Pezizomycotina</taxon>
        <taxon>Dothideomycetes</taxon>
        <taxon>Dothideomycetidae</taxon>
        <taxon>Mycosphaerellales</taxon>
        <taxon>Mycosphaerellaceae</taxon>
        <taxon>Zasmidium</taxon>
    </lineage>
</organism>
<dbReference type="GeneID" id="54558378"/>